<feature type="compositionally biased region" description="Low complexity" evidence="1">
    <location>
        <begin position="110"/>
        <end position="122"/>
    </location>
</feature>
<feature type="non-terminal residue" evidence="2">
    <location>
        <position position="1"/>
    </location>
</feature>
<accession>A0A1D2JE97</accession>
<reference evidence="2 3" key="1">
    <citation type="submission" date="2016-06" db="EMBL/GenBank/DDBJ databases">
        <authorList>
            <person name="Kjaerup R.B."/>
            <person name="Dalgaard T.S."/>
            <person name="Juul-Madsen H.R."/>
        </authorList>
    </citation>
    <scope>NUCLEOTIDE SEQUENCE [LARGE SCALE GENOMIC DNA]</scope>
    <source>
        <strain evidence="2 3">Pb300</strain>
    </source>
</reference>
<dbReference type="VEuPathDB" id="FungiDB:PABG_02863"/>
<sequence>GIRGMAVRPARSLLHPFPEPLPPYTPRQTGTFDTETSSIHSNAPSYVSAAPSYHSGPYHSNNRGNESATVVNNDNFARTNNEPSSTLVASESGSGSGLLSSQQYAPGFRGTPASSSLGSGLGRTGKLTTSHLQSLYNASDWVPVAGGLQARHYHNVARRRASQASQYDNLARSTLSLFQGLSEAMNSIDMSEIDSTSSALRSSPTANAIRASHNIRRSSPSILGSLLEESVVHTRSQSPQLMTSGRNASQTDLAELPVSPHEDPDLVGEAAAAMFRSQRLYITHQQLENYSVEALSINPLTGRPHQLPVTGRPLRYSSLITPRPAGLSTHAASPEGQDSRPSTAPSATTATGTAQTEYGEFSTPQLDRQMTVVPQQRSASHIQLDDDALCAQESKTWDFMLAQMADWEERERSWKKFKDDMDKKLSSSKLGMGLGWGSWSLSTGGKVKLKKAQFGHEKKWKRKVGLAS</sequence>
<protein>
    <submittedName>
        <fullName evidence="2">Uncharacterized protein</fullName>
    </submittedName>
</protein>
<evidence type="ECO:0000256" key="1">
    <source>
        <dbReference type="SAM" id="MobiDB-lite"/>
    </source>
</evidence>
<dbReference type="Proteomes" id="UP000242814">
    <property type="component" value="Unassembled WGS sequence"/>
</dbReference>
<dbReference type="AlphaFoldDB" id="A0A1D2JE97"/>
<feature type="region of interest" description="Disordered" evidence="1">
    <location>
        <begin position="316"/>
        <end position="356"/>
    </location>
</feature>
<comment type="caution">
    <text evidence="2">The sequence shown here is derived from an EMBL/GenBank/DDBJ whole genome shotgun (WGS) entry which is preliminary data.</text>
</comment>
<organism evidence="2 3">
    <name type="scientific">Paracoccidioides brasiliensis</name>
    <dbReference type="NCBI Taxonomy" id="121759"/>
    <lineage>
        <taxon>Eukaryota</taxon>
        <taxon>Fungi</taxon>
        <taxon>Dikarya</taxon>
        <taxon>Ascomycota</taxon>
        <taxon>Pezizomycotina</taxon>
        <taxon>Eurotiomycetes</taxon>
        <taxon>Eurotiomycetidae</taxon>
        <taxon>Onygenales</taxon>
        <taxon>Ajellomycetaceae</taxon>
        <taxon>Paracoccidioides</taxon>
    </lineage>
</organism>
<name>A0A1D2JE97_PARBR</name>
<evidence type="ECO:0000313" key="2">
    <source>
        <dbReference type="EMBL" id="ODH27954.1"/>
    </source>
</evidence>
<gene>
    <name evidence="2" type="ORF">ACO22_04045</name>
</gene>
<feature type="compositionally biased region" description="Low complexity" evidence="1">
    <location>
        <begin position="90"/>
        <end position="101"/>
    </location>
</feature>
<dbReference type="VEuPathDB" id="FungiDB:PADG_01371"/>
<evidence type="ECO:0000313" key="3">
    <source>
        <dbReference type="Proteomes" id="UP000242814"/>
    </source>
</evidence>
<feature type="region of interest" description="Disordered" evidence="1">
    <location>
        <begin position="1"/>
        <end position="122"/>
    </location>
</feature>
<feature type="compositionally biased region" description="Low complexity" evidence="1">
    <location>
        <begin position="341"/>
        <end position="356"/>
    </location>
</feature>
<feature type="compositionally biased region" description="Polar residues" evidence="1">
    <location>
        <begin position="58"/>
        <end position="89"/>
    </location>
</feature>
<dbReference type="EMBL" id="LZYO01000153">
    <property type="protein sequence ID" value="ODH27954.1"/>
    <property type="molecule type" value="Genomic_DNA"/>
</dbReference>
<feature type="compositionally biased region" description="Polar residues" evidence="1">
    <location>
        <begin position="26"/>
        <end position="45"/>
    </location>
</feature>
<proteinExistence type="predicted"/>